<feature type="region of interest" description="Disordered" evidence="1">
    <location>
        <begin position="139"/>
        <end position="184"/>
    </location>
</feature>
<sequence>MVVDIHNNDLIYLDSCKNMKARASRVEAMIFLVLKLQNLLKDRDFYKREESEPRLDGDYHIREPLVTQQWDQSRDCGVDVAQWMQLTRLWSTYDLPRIDDETRMRLAIDLVMSKANPMREEILEKATAFWDSCEWKTKNNATNPNKKSWTKPSAKGKTPQVKNQPSPEIVSLDSSGSQSVEIYP</sequence>
<evidence type="ECO:0008006" key="4">
    <source>
        <dbReference type="Google" id="ProtNLM"/>
    </source>
</evidence>
<dbReference type="Proteomes" id="UP001341840">
    <property type="component" value="Unassembled WGS sequence"/>
</dbReference>
<accession>A0ABU6QM77</accession>
<feature type="compositionally biased region" description="Polar residues" evidence="1">
    <location>
        <begin position="160"/>
        <end position="184"/>
    </location>
</feature>
<proteinExistence type="predicted"/>
<comment type="caution">
    <text evidence="2">The sequence shown here is derived from an EMBL/GenBank/DDBJ whole genome shotgun (WGS) entry which is preliminary data.</text>
</comment>
<organism evidence="2 3">
    <name type="scientific">Stylosanthes scabra</name>
    <dbReference type="NCBI Taxonomy" id="79078"/>
    <lineage>
        <taxon>Eukaryota</taxon>
        <taxon>Viridiplantae</taxon>
        <taxon>Streptophyta</taxon>
        <taxon>Embryophyta</taxon>
        <taxon>Tracheophyta</taxon>
        <taxon>Spermatophyta</taxon>
        <taxon>Magnoliopsida</taxon>
        <taxon>eudicotyledons</taxon>
        <taxon>Gunneridae</taxon>
        <taxon>Pentapetalae</taxon>
        <taxon>rosids</taxon>
        <taxon>fabids</taxon>
        <taxon>Fabales</taxon>
        <taxon>Fabaceae</taxon>
        <taxon>Papilionoideae</taxon>
        <taxon>50 kb inversion clade</taxon>
        <taxon>dalbergioids sensu lato</taxon>
        <taxon>Dalbergieae</taxon>
        <taxon>Pterocarpus clade</taxon>
        <taxon>Stylosanthes</taxon>
    </lineage>
</organism>
<reference evidence="2 3" key="1">
    <citation type="journal article" date="2023" name="Plants (Basel)">
        <title>Bridging the Gap: Combining Genomics and Transcriptomics Approaches to Understand Stylosanthes scabra, an Orphan Legume from the Brazilian Caatinga.</title>
        <authorList>
            <person name="Ferreira-Neto J.R.C."/>
            <person name="da Silva M.D."/>
            <person name="Binneck E."/>
            <person name="de Melo N.F."/>
            <person name="da Silva R.H."/>
            <person name="de Melo A.L.T.M."/>
            <person name="Pandolfi V."/>
            <person name="Bustamante F.O."/>
            <person name="Brasileiro-Vidal A.C."/>
            <person name="Benko-Iseppon A.M."/>
        </authorList>
    </citation>
    <scope>NUCLEOTIDE SEQUENCE [LARGE SCALE GENOMIC DNA]</scope>
    <source>
        <tissue evidence="2">Leaves</tissue>
    </source>
</reference>
<keyword evidence="3" id="KW-1185">Reference proteome</keyword>
<name>A0ABU6QM77_9FABA</name>
<evidence type="ECO:0000313" key="2">
    <source>
        <dbReference type="EMBL" id="MED6112953.1"/>
    </source>
</evidence>
<protein>
    <recommendedName>
        <fullName evidence="4">Ubiquitin-like protease family profile domain-containing protein</fullName>
    </recommendedName>
</protein>
<evidence type="ECO:0000313" key="3">
    <source>
        <dbReference type="Proteomes" id="UP001341840"/>
    </source>
</evidence>
<dbReference type="EMBL" id="JASCZI010000679">
    <property type="protein sequence ID" value="MED6112953.1"/>
    <property type="molecule type" value="Genomic_DNA"/>
</dbReference>
<evidence type="ECO:0000256" key="1">
    <source>
        <dbReference type="SAM" id="MobiDB-lite"/>
    </source>
</evidence>
<gene>
    <name evidence="2" type="ORF">PIB30_066488</name>
</gene>